<dbReference type="Pfam" id="PF07324">
    <property type="entry name" value="DGCR6"/>
    <property type="match status" value="1"/>
</dbReference>
<keyword evidence="3" id="KW-1185">Reference proteome</keyword>
<dbReference type="EMBL" id="OU963868">
    <property type="protein sequence ID" value="CAH0393910.1"/>
    <property type="molecule type" value="Genomic_DNA"/>
</dbReference>
<gene>
    <name evidence="2" type="ORF">BEMITA_LOCUS12263</name>
</gene>
<dbReference type="PANTHER" id="PTHR13054:SF2">
    <property type="entry name" value="PROTEIN DGCR6"/>
    <property type="match status" value="1"/>
</dbReference>
<comment type="similarity">
    <text evidence="1">Belongs to the gonadal family.</text>
</comment>
<dbReference type="AlphaFoldDB" id="A0A9P0AKR9"/>
<organism evidence="2 3">
    <name type="scientific">Bemisia tabaci</name>
    <name type="common">Sweetpotato whitefly</name>
    <name type="synonym">Aleurodes tabaci</name>
    <dbReference type="NCBI Taxonomy" id="7038"/>
    <lineage>
        <taxon>Eukaryota</taxon>
        <taxon>Metazoa</taxon>
        <taxon>Ecdysozoa</taxon>
        <taxon>Arthropoda</taxon>
        <taxon>Hexapoda</taxon>
        <taxon>Insecta</taxon>
        <taxon>Pterygota</taxon>
        <taxon>Neoptera</taxon>
        <taxon>Paraneoptera</taxon>
        <taxon>Hemiptera</taxon>
        <taxon>Sternorrhyncha</taxon>
        <taxon>Aleyrodoidea</taxon>
        <taxon>Aleyrodidae</taxon>
        <taxon>Aleyrodinae</taxon>
        <taxon>Bemisia</taxon>
    </lineage>
</organism>
<name>A0A9P0AKR9_BEMTA</name>
<dbReference type="PANTHER" id="PTHR13054">
    <property type="entry name" value="DIGEORGE SYNDROME CRITICAL REGION 6 DGCR6 FAMILY MEMBER"/>
    <property type="match status" value="1"/>
</dbReference>
<dbReference type="InterPro" id="IPR010849">
    <property type="entry name" value="Gonadal"/>
</dbReference>
<reference evidence="2" key="1">
    <citation type="submission" date="2021-12" db="EMBL/GenBank/DDBJ databases">
        <authorList>
            <person name="King R."/>
        </authorList>
    </citation>
    <scope>NUCLEOTIDE SEQUENCE</scope>
</reference>
<evidence type="ECO:0000313" key="2">
    <source>
        <dbReference type="EMBL" id="CAH0393910.1"/>
    </source>
</evidence>
<dbReference type="Proteomes" id="UP001152759">
    <property type="component" value="Chromosome 7"/>
</dbReference>
<sequence>MDSNPAENSNSDQSDTIKQKQLYFLNEQLQSMVRELPPQYQQRLPYELLTCLAESLLDGTVFSIISNLMDIQHVTEKQLFQQRLSYLRSYSDKVQAVTNGD</sequence>
<protein>
    <submittedName>
        <fullName evidence="2">Uncharacterized protein</fullName>
    </submittedName>
</protein>
<accession>A0A9P0AKR9</accession>
<evidence type="ECO:0000256" key="1">
    <source>
        <dbReference type="ARBA" id="ARBA00005939"/>
    </source>
</evidence>
<proteinExistence type="inferred from homology"/>
<evidence type="ECO:0000313" key="3">
    <source>
        <dbReference type="Proteomes" id="UP001152759"/>
    </source>
</evidence>